<evidence type="ECO:0000256" key="3">
    <source>
        <dbReference type="ARBA" id="ARBA00022723"/>
    </source>
</evidence>
<keyword evidence="5" id="KW-0411">Iron-sulfur</keyword>
<dbReference type="GO" id="GO:0010181">
    <property type="term" value="F:FMN binding"/>
    <property type="evidence" value="ECO:0007669"/>
    <property type="project" value="InterPro"/>
</dbReference>
<dbReference type="InterPro" id="IPR037207">
    <property type="entry name" value="Nuop51_4Fe4S-bd_sf"/>
</dbReference>
<dbReference type="Gene3D" id="3.10.20.600">
    <property type="match status" value="1"/>
</dbReference>
<dbReference type="InterPro" id="IPR001949">
    <property type="entry name" value="NADH-UbQ_OxRdtase_51kDa_CS"/>
</dbReference>
<dbReference type="Gene3D" id="1.20.1440.230">
    <property type="entry name" value="NADH-ubiquinone oxidoreductase 51kDa subunit, iron-sulphur binding domain"/>
    <property type="match status" value="1"/>
</dbReference>
<dbReference type="InterPro" id="IPR036249">
    <property type="entry name" value="Thioredoxin-like_sf"/>
</dbReference>
<dbReference type="InterPro" id="IPR011538">
    <property type="entry name" value="Nuo51_FMN-bd"/>
</dbReference>
<dbReference type="SUPFAM" id="SSF140490">
    <property type="entry name" value="Nqo1C-terminal domain-like"/>
    <property type="match status" value="1"/>
</dbReference>
<evidence type="ECO:0000256" key="2">
    <source>
        <dbReference type="ARBA" id="ARBA00022485"/>
    </source>
</evidence>
<dbReference type="InterPro" id="IPR019575">
    <property type="entry name" value="Nuop51_4Fe4S-bd"/>
</dbReference>
<evidence type="ECO:0000256" key="5">
    <source>
        <dbReference type="ARBA" id="ARBA00023014"/>
    </source>
</evidence>
<evidence type="ECO:0000256" key="4">
    <source>
        <dbReference type="ARBA" id="ARBA00023004"/>
    </source>
</evidence>
<dbReference type="SUPFAM" id="SSF142019">
    <property type="entry name" value="Nqo1 FMN-binding domain-like"/>
    <property type="match status" value="1"/>
</dbReference>
<accession>A0A933WA29</accession>
<gene>
    <name evidence="7" type="ORF">HZA61_13970</name>
</gene>
<dbReference type="InterPro" id="IPR019554">
    <property type="entry name" value="Soluble_ligand-bd"/>
</dbReference>
<evidence type="ECO:0000313" key="8">
    <source>
        <dbReference type="Proteomes" id="UP000696931"/>
    </source>
</evidence>
<dbReference type="PANTHER" id="PTHR43578">
    <property type="entry name" value="NADH-QUINONE OXIDOREDUCTASE SUBUNIT F"/>
    <property type="match status" value="1"/>
</dbReference>
<dbReference type="GO" id="GO:0008137">
    <property type="term" value="F:NADH dehydrogenase (ubiquinone) activity"/>
    <property type="evidence" value="ECO:0007669"/>
    <property type="project" value="InterPro"/>
</dbReference>
<evidence type="ECO:0000256" key="1">
    <source>
        <dbReference type="ARBA" id="ARBA00007523"/>
    </source>
</evidence>
<dbReference type="Pfam" id="PF01257">
    <property type="entry name" value="2Fe-2S_thioredx"/>
    <property type="match status" value="1"/>
</dbReference>
<keyword evidence="3" id="KW-0479">Metal-binding</keyword>
<evidence type="ECO:0000313" key="7">
    <source>
        <dbReference type="EMBL" id="MBI5170591.1"/>
    </source>
</evidence>
<dbReference type="AlphaFoldDB" id="A0A933WA29"/>
<dbReference type="Gene3D" id="3.40.50.11540">
    <property type="entry name" value="NADH-ubiquinone oxidoreductase 51kDa subunit"/>
    <property type="match status" value="1"/>
</dbReference>
<dbReference type="SUPFAM" id="SSF52833">
    <property type="entry name" value="Thioredoxin-like"/>
    <property type="match status" value="1"/>
</dbReference>
<comment type="similarity">
    <text evidence="1">Belongs to the complex I 51 kDa subunit family.</text>
</comment>
<protein>
    <submittedName>
        <fullName evidence="7">SLBB domain-containing protein</fullName>
    </submittedName>
</protein>
<name>A0A933WA29_UNCEI</name>
<evidence type="ECO:0000259" key="6">
    <source>
        <dbReference type="SMART" id="SM00928"/>
    </source>
</evidence>
<dbReference type="InterPro" id="IPR037225">
    <property type="entry name" value="Nuo51_FMN-bd_sf"/>
</dbReference>
<sequence>MAGPNRTRSSHLLERARRLVSDPPPGNAVGDLAGDLSVAEVAERRGLPVATVRGIRSFYDQIERMTRVCEGTACRFGGGHALRERLEGLGPVGEVKCLGHCYQAPAFRSGEKVYACPSSERVEDWLDEWGEGPSPMVDLHPIPRANLCDEPVVLRHLLGGAAPAWEEYDLPDPDTILANVDAAKVRGRGGAAFPTATKWRTARQTLADVKYVVANGDEGDPGSYVDRLLLEEDPHTVLAGMLACARVIGATRGIVYIRSEYPHAQRIMRRAIGEARARGVLGAAFDVEVISGAGSYVCGEENALLRSIEGLRGEPSPKPPFPAEAGLFGKPTVVQNVETLALIPWAARRGQPTGTKAVCVSGAVARPGLVEVPLGMSVREVLERGAGGAAPGRTWRMALVGGPMGRVLPVEKFDTPLSYEALPGMGHAGIVVLDDHVSPRELAEHLFAFARGESCGNCTPCRVGTSRLAQVRDRATFERLLTTMEEGSLCGFGSTVPKPLRDLLAVWGEEVLR</sequence>
<comment type="caution">
    <text evidence="7">The sequence shown here is derived from an EMBL/GenBank/DDBJ whole genome shotgun (WGS) entry which is preliminary data.</text>
</comment>
<dbReference type="PANTHER" id="PTHR43578:SF3">
    <property type="entry name" value="NADH-QUINONE OXIDOREDUCTASE SUBUNIT F"/>
    <property type="match status" value="1"/>
</dbReference>
<dbReference type="SUPFAM" id="SSF142984">
    <property type="entry name" value="Nqo1 middle domain-like"/>
    <property type="match status" value="1"/>
</dbReference>
<feature type="domain" description="NADH-ubiquinone oxidoreductase 51kDa subunit iron-sulphur binding" evidence="6">
    <location>
        <begin position="440"/>
        <end position="480"/>
    </location>
</feature>
<dbReference type="Pfam" id="PF10531">
    <property type="entry name" value="SLBB"/>
    <property type="match status" value="1"/>
</dbReference>
<reference evidence="7" key="1">
    <citation type="submission" date="2020-07" db="EMBL/GenBank/DDBJ databases">
        <title>Huge and variable diversity of episymbiotic CPR bacteria and DPANN archaea in groundwater ecosystems.</title>
        <authorList>
            <person name="He C.Y."/>
            <person name="Keren R."/>
            <person name="Whittaker M."/>
            <person name="Farag I.F."/>
            <person name="Doudna J."/>
            <person name="Cate J.H.D."/>
            <person name="Banfield J.F."/>
        </authorList>
    </citation>
    <scope>NUCLEOTIDE SEQUENCE</scope>
    <source>
        <strain evidence="7">NC_groundwater_1813_Pr3_B-0.1um_71_17</strain>
    </source>
</reference>
<dbReference type="Pfam" id="PF01512">
    <property type="entry name" value="Complex1_51K"/>
    <property type="match status" value="1"/>
</dbReference>
<dbReference type="PROSITE" id="PS00645">
    <property type="entry name" value="COMPLEX1_51K_2"/>
    <property type="match status" value="1"/>
</dbReference>
<organism evidence="7 8">
    <name type="scientific">Eiseniibacteriota bacterium</name>
    <dbReference type="NCBI Taxonomy" id="2212470"/>
    <lineage>
        <taxon>Bacteria</taxon>
        <taxon>Candidatus Eiseniibacteriota</taxon>
    </lineage>
</organism>
<dbReference type="SMART" id="SM00928">
    <property type="entry name" value="NADH_4Fe-4S"/>
    <property type="match status" value="1"/>
</dbReference>
<keyword evidence="4" id="KW-0408">Iron</keyword>
<proteinExistence type="inferred from homology"/>
<keyword evidence="2" id="KW-0004">4Fe-4S</keyword>
<dbReference type="EMBL" id="JACRIW010000099">
    <property type="protein sequence ID" value="MBI5170591.1"/>
    <property type="molecule type" value="Genomic_DNA"/>
</dbReference>
<dbReference type="Proteomes" id="UP000696931">
    <property type="component" value="Unassembled WGS sequence"/>
</dbReference>
<dbReference type="Gene3D" id="3.40.30.10">
    <property type="entry name" value="Glutaredoxin"/>
    <property type="match status" value="1"/>
</dbReference>
<dbReference type="GO" id="GO:0051539">
    <property type="term" value="F:4 iron, 4 sulfur cluster binding"/>
    <property type="evidence" value="ECO:0007669"/>
    <property type="project" value="UniProtKB-KW"/>
</dbReference>
<dbReference type="GO" id="GO:0046872">
    <property type="term" value="F:metal ion binding"/>
    <property type="evidence" value="ECO:0007669"/>
    <property type="project" value="UniProtKB-KW"/>
</dbReference>
<dbReference type="Pfam" id="PF10589">
    <property type="entry name" value="NADH_4Fe-4S"/>
    <property type="match status" value="1"/>
</dbReference>